<dbReference type="InterPro" id="IPR011989">
    <property type="entry name" value="ARM-like"/>
</dbReference>
<dbReference type="InterPro" id="IPR016024">
    <property type="entry name" value="ARM-type_fold"/>
</dbReference>
<comment type="caution">
    <text evidence="1">The sequence shown here is derived from an EMBL/GenBank/DDBJ whole genome shotgun (WGS) entry which is preliminary data.</text>
</comment>
<evidence type="ECO:0000313" key="2">
    <source>
        <dbReference type="Proteomes" id="UP001476282"/>
    </source>
</evidence>
<dbReference type="Gene3D" id="1.25.10.10">
    <property type="entry name" value="Leucine-rich Repeat Variant"/>
    <property type="match status" value="1"/>
</dbReference>
<keyword evidence="2" id="KW-1185">Reference proteome</keyword>
<accession>A0ABP9UPE9</accession>
<organism evidence="1 2">
    <name type="scientific">Haloferula sargassicola</name>
    <dbReference type="NCBI Taxonomy" id="490096"/>
    <lineage>
        <taxon>Bacteria</taxon>
        <taxon>Pseudomonadati</taxon>
        <taxon>Verrucomicrobiota</taxon>
        <taxon>Verrucomicrobiia</taxon>
        <taxon>Verrucomicrobiales</taxon>
        <taxon>Verrucomicrobiaceae</taxon>
        <taxon>Haloferula</taxon>
    </lineage>
</organism>
<sequence length="140" mass="16264">MISTAQEFLALMRSEDPDDYHRFRYDEAPIEVWREIITRYSLANEWVARNKTAPVEILEAISSDPRVVVRTEVAMTRRITPDIQARLAVDSDASVRNALANNAKVSESILEQLSEDSEEFVRDTALRRLQERQRRTSRRS</sequence>
<dbReference type="SUPFAM" id="SSF48371">
    <property type="entry name" value="ARM repeat"/>
    <property type="match status" value="1"/>
</dbReference>
<evidence type="ECO:0000313" key="1">
    <source>
        <dbReference type="EMBL" id="GAA5482582.1"/>
    </source>
</evidence>
<proteinExistence type="predicted"/>
<dbReference type="Proteomes" id="UP001476282">
    <property type="component" value="Unassembled WGS sequence"/>
</dbReference>
<evidence type="ECO:0008006" key="3">
    <source>
        <dbReference type="Google" id="ProtNLM"/>
    </source>
</evidence>
<dbReference type="EMBL" id="BAABRI010000009">
    <property type="protein sequence ID" value="GAA5482582.1"/>
    <property type="molecule type" value="Genomic_DNA"/>
</dbReference>
<protein>
    <recommendedName>
        <fullName evidence="3">Leucine rich repeat variant</fullName>
    </recommendedName>
</protein>
<gene>
    <name evidence="1" type="ORF">Hsar01_01805</name>
</gene>
<name>A0ABP9UPE9_9BACT</name>
<reference evidence="1 2" key="1">
    <citation type="submission" date="2024-02" db="EMBL/GenBank/DDBJ databases">
        <title>Haloferula sargassicola NBRC 104335.</title>
        <authorList>
            <person name="Ichikawa N."/>
            <person name="Katano-Makiyama Y."/>
            <person name="Hidaka K."/>
        </authorList>
    </citation>
    <scope>NUCLEOTIDE SEQUENCE [LARGE SCALE GENOMIC DNA]</scope>
    <source>
        <strain evidence="1 2">NBRC 104335</strain>
    </source>
</reference>